<dbReference type="EMBL" id="AAOT01000002">
    <property type="protein sequence ID" value="EAR52706.1"/>
    <property type="molecule type" value="Genomic_DNA"/>
</dbReference>
<dbReference type="Gene3D" id="3.20.20.140">
    <property type="entry name" value="Metal-dependent hydrolases"/>
    <property type="match status" value="1"/>
</dbReference>
<keyword evidence="5" id="KW-1185">Reference proteome</keyword>
<sequence>MRVDTLIRGGVVLTMDGDFTRHDAGYVAVTGGRISHVGADADAAGLSAERVIDAEGGIILPGFVNTHCHAAMTLFRGLADDVDLDGFLRTVWRAEAEHIGPASVELGAELAIAEMALSGVTHFLDMYWYPEATIAAAQRVGMGLTSGPPMLNVEGVDGMGWAERMAYTEGFLERYSGVDGVQPMLLPHGCYTLDADKLAEIANLARAAGCGVHIHAAEAAWEMQLVRDAYGTTPVRALERAGLLEQPLLLAHAVHLDGEEIALLADAGAGVAHCPLSNAKLASGMAPIGEMRASGVTLSLGTDGPASGNDLDMFATMRLAALVHNLRSGTSDTLPARDLVAMATSGGAMALGLGARTGSLEVGKQADITVVATDAPHNVPSYCPYSTLVFSAGRSEVRHVLARGRALVADGRPTTPTEPVKAEVRRLAADIANRRD</sequence>
<proteinExistence type="inferred from homology"/>
<comment type="similarity">
    <text evidence="1">Belongs to the metallo-dependent hydrolases superfamily. ATZ/TRZ family.</text>
</comment>
<evidence type="ECO:0000313" key="5">
    <source>
        <dbReference type="Proteomes" id="UP000003635"/>
    </source>
</evidence>
<accession>Q2CJ94</accession>
<dbReference type="SUPFAM" id="SSF51556">
    <property type="entry name" value="Metallo-dependent hydrolases"/>
    <property type="match status" value="1"/>
</dbReference>
<dbReference type="Gene3D" id="2.30.40.10">
    <property type="entry name" value="Urease, subunit C, domain 1"/>
    <property type="match status" value="1"/>
</dbReference>
<dbReference type="InterPro" id="IPR032466">
    <property type="entry name" value="Metal_Hydrolase"/>
</dbReference>
<organism evidence="4 5">
    <name type="scientific">Oceanicola granulosus (strain ATCC BAA-861 / DSM 15982 / KCTC 12143 / HTCC2516)</name>
    <dbReference type="NCBI Taxonomy" id="314256"/>
    <lineage>
        <taxon>Bacteria</taxon>
        <taxon>Pseudomonadati</taxon>
        <taxon>Pseudomonadota</taxon>
        <taxon>Alphaproteobacteria</taxon>
        <taxon>Rhodobacterales</taxon>
        <taxon>Roseobacteraceae</taxon>
        <taxon>Oceanicola</taxon>
    </lineage>
</organism>
<dbReference type="PANTHER" id="PTHR43794:SF11">
    <property type="entry name" value="AMIDOHYDROLASE-RELATED DOMAIN-CONTAINING PROTEIN"/>
    <property type="match status" value="1"/>
</dbReference>
<dbReference type="GO" id="GO:0016810">
    <property type="term" value="F:hydrolase activity, acting on carbon-nitrogen (but not peptide) bonds"/>
    <property type="evidence" value="ECO:0007669"/>
    <property type="project" value="InterPro"/>
</dbReference>
<protein>
    <submittedName>
        <fullName evidence="4">Putative N-ethylammeline chlorohydrolase</fullName>
    </submittedName>
</protein>
<evidence type="ECO:0000256" key="1">
    <source>
        <dbReference type="ARBA" id="ARBA00006745"/>
    </source>
</evidence>
<dbReference type="RefSeq" id="WP_007253678.1">
    <property type="nucleotide sequence ID" value="NZ_CH724107.1"/>
</dbReference>
<dbReference type="CDD" id="cd01298">
    <property type="entry name" value="ATZ_TRZ_like"/>
    <property type="match status" value="1"/>
</dbReference>
<dbReference type="InterPro" id="IPR006680">
    <property type="entry name" value="Amidohydro-rel"/>
</dbReference>
<keyword evidence="2 4" id="KW-0378">Hydrolase</keyword>
<dbReference type="HOGENOM" id="CLU_012358_2_3_5"/>
<dbReference type="Pfam" id="PF01979">
    <property type="entry name" value="Amidohydro_1"/>
    <property type="match status" value="1"/>
</dbReference>
<name>Q2CJ94_OCEGH</name>
<dbReference type="PANTHER" id="PTHR43794">
    <property type="entry name" value="AMINOHYDROLASE SSNA-RELATED"/>
    <property type="match status" value="1"/>
</dbReference>
<dbReference type="AlphaFoldDB" id="Q2CJ94"/>
<evidence type="ECO:0000256" key="2">
    <source>
        <dbReference type="ARBA" id="ARBA00022801"/>
    </source>
</evidence>
<dbReference type="Proteomes" id="UP000003635">
    <property type="component" value="Unassembled WGS sequence"/>
</dbReference>
<evidence type="ECO:0000313" key="4">
    <source>
        <dbReference type="EMBL" id="EAR52706.1"/>
    </source>
</evidence>
<dbReference type="InterPro" id="IPR011059">
    <property type="entry name" value="Metal-dep_hydrolase_composite"/>
</dbReference>
<evidence type="ECO:0000259" key="3">
    <source>
        <dbReference type="Pfam" id="PF01979"/>
    </source>
</evidence>
<comment type="caution">
    <text evidence="4">The sequence shown here is derived from an EMBL/GenBank/DDBJ whole genome shotgun (WGS) entry which is preliminary data.</text>
</comment>
<dbReference type="STRING" id="314256.OG2516_00729"/>
<dbReference type="OrthoDB" id="9796020at2"/>
<dbReference type="eggNOG" id="COG0402">
    <property type="taxonomic scope" value="Bacteria"/>
</dbReference>
<gene>
    <name evidence="4" type="ORF">OG2516_00729</name>
</gene>
<feature type="domain" description="Amidohydrolase-related" evidence="3">
    <location>
        <begin position="58"/>
        <end position="406"/>
    </location>
</feature>
<dbReference type="InterPro" id="IPR050287">
    <property type="entry name" value="MTA/SAH_deaminase"/>
</dbReference>
<dbReference type="SUPFAM" id="SSF51338">
    <property type="entry name" value="Composite domain of metallo-dependent hydrolases"/>
    <property type="match status" value="1"/>
</dbReference>
<reference evidence="4 5" key="1">
    <citation type="journal article" date="2010" name="J. Bacteriol.">
        <title>Genome sequences of Oceanicola granulosus HTCC2516(T) and Oceanicola batsensis HTCC2597(TDelta).</title>
        <authorList>
            <person name="Thrash J.C."/>
            <person name="Cho J.C."/>
            <person name="Vergin K.L."/>
            <person name="Giovannoni S.J."/>
        </authorList>
    </citation>
    <scope>NUCLEOTIDE SEQUENCE [LARGE SCALE GENOMIC DNA]</scope>
    <source>
        <strain evidence="5">ATCC BAA-861 / DSM 15982 / KCTC 12143 / HTCC2516</strain>
    </source>
</reference>